<proteinExistence type="predicted"/>
<dbReference type="NCBIfam" id="TIGR04267">
    <property type="entry name" value="mod_HExxH"/>
    <property type="match status" value="1"/>
</dbReference>
<comment type="caution">
    <text evidence="1">The sequence shown here is derived from an EMBL/GenBank/DDBJ whole genome shotgun (WGS) entry which is preliminary data.</text>
</comment>
<accession>A0A841CQG3</accession>
<dbReference type="AlphaFoldDB" id="A0A841CQG3"/>
<reference evidence="1 2" key="1">
    <citation type="submission" date="2020-08" db="EMBL/GenBank/DDBJ databases">
        <title>Genomic Encyclopedia of Type Strains, Phase III (KMG-III): the genomes of soil and plant-associated and newly described type strains.</title>
        <authorList>
            <person name="Whitman W."/>
        </authorList>
    </citation>
    <scope>NUCLEOTIDE SEQUENCE [LARGE SCALE GENOMIC DNA]</scope>
    <source>
        <strain evidence="1 2">CECT 8640</strain>
    </source>
</reference>
<dbReference type="RefSeq" id="WP_184696497.1">
    <property type="nucleotide sequence ID" value="NZ_JACHJN010000011.1"/>
</dbReference>
<dbReference type="InterPro" id="IPR026337">
    <property type="entry name" value="AKG_HExxH"/>
</dbReference>
<sequence length="591" mass="64076">MIDHAVDAPPRGELAGSPLPIEVFTEICAGPVAREAMDTLLRAENAERKQLLLAFVQEMHRNGRGEVPLADFDQAWQLLLRVEDEAPELVADVIMFPAVGLWLRRAVERLSHDFADNAANRAEIGVVHAVAAAAAVRAGLPFTIRVPVAHGVVSLPTVGRFDLPVTDAVDFVQVARTASGTTLSLAGSTLATWDGDAFRAARRHRAAAAGVRLDVVFDDADPHRAFADAPTVPDPLTDAEFERWCHQLDDAWSVLVDWHPGYASELSAGLLSLVPLTREGRLVGASSAAAFGAIALSEKPSADDLADALVHELQHSKLNAVLELVSLHEADERRHFYAPWREDPRPLNGVLHGIYAFASVVEFWHARRRHVPEHRAAEADFVFALRALQVRSAIEDVAGTARLNEWGRLFLATVSRRLAACEVDLTPAHRAGAVAGIVADHRAFWRVRHVEPDAAGIAALADAWLAERPPPGLPVRREVAHHQAPGCSDRAALLKARALEPGRAPDTPDADAADLAYVMGDVDRAATAYRERLHADPADDQAWAGLALSLDSAVLRHEPEVVRALHHEVLARTGVRSDPVRLSGWLAEARS</sequence>
<dbReference type="Proteomes" id="UP000547510">
    <property type="component" value="Unassembled WGS sequence"/>
</dbReference>
<evidence type="ECO:0000313" key="1">
    <source>
        <dbReference type="EMBL" id="MBB5959529.1"/>
    </source>
</evidence>
<dbReference type="EMBL" id="JACHJN010000011">
    <property type="protein sequence ID" value="MBB5959529.1"/>
    <property type="molecule type" value="Genomic_DNA"/>
</dbReference>
<protein>
    <submittedName>
        <fullName evidence="1">HEXXH motif-containing protein</fullName>
    </submittedName>
</protein>
<evidence type="ECO:0000313" key="2">
    <source>
        <dbReference type="Proteomes" id="UP000547510"/>
    </source>
</evidence>
<gene>
    <name evidence="1" type="ORF">FHS29_006150</name>
</gene>
<organism evidence="1 2">
    <name type="scientific">Saccharothrix tamanrassetensis</name>
    <dbReference type="NCBI Taxonomy" id="1051531"/>
    <lineage>
        <taxon>Bacteria</taxon>
        <taxon>Bacillati</taxon>
        <taxon>Actinomycetota</taxon>
        <taxon>Actinomycetes</taxon>
        <taxon>Pseudonocardiales</taxon>
        <taxon>Pseudonocardiaceae</taxon>
        <taxon>Saccharothrix</taxon>
    </lineage>
</organism>
<keyword evidence="2" id="KW-1185">Reference proteome</keyword>
<name>A0A841CQG3_9PSEU</name>